<organism evidence="2 3">
    <name type="scientific">Theobroma cacao</name>
    <name type="common">Cacao</name>
    <name type="synonym">Cocoa</name>
    <dbReference type="NCBI Taxonomy" id="3641"/>
    <lineage>
        <taxon>Eukaryota</taxon>
        <taxon>Viridiplantae</taxon>
        <taxon>Streptophyta</taxon>
        <taxon>Embryophyta</taxon>
        <taxon>Tracheophyta</taxon>
        <taxon>Spermatophyta</taxon>
        <taxon>Magnoliopsida</taxon>
        <taxon>eudicotyledons</taxon>
        <taxon>Gunneridae</taxon>
        <taxon>Pentapetalae</taxon>
        <taxon>rosids</taxon>
        <taxon>malvids</taxon>
        <taxon>Malvales</taxon>
        <taxon>Malvaceae</taxon>
        <taxon>Byttnerioideae</taxon>
        <taxon>Theobroma</taxon>
    </lineage>
</organism>
<evidence type="ECO:0000313" key="3">
    <source>
        <dbReference type="Proteomes" id="UP000026915"/>
    </source>
</evidence>
<keyword evidence="3" id="KW-1185">Reference proteome</keyword>
<dbReference type="Proteomes" id="UP000026915">
    <property type="component" value="Chromosome 1"/>
</dbReference>
<evidence type="ECO:0000313" key="2">
    <source>
        <dbReference type="EMBL" id="EOX92388.1"/>
    </source>
</evidence>
<dbReference type="eggNOG" id="ENOG502SBPP">
    <property type="taxonomic scope" value="Eukaryota"/>
</dbReference>
<dbReference type="EMBL" id="CM001879">
    <property type="protein sequence ID" value="EOX92388.1"/>
    <property type="molecule type" value="Genomic_DNA"/>
</dbReference>
<dbReference type="STRING" id="3641.A0A061DR03"/>
<dbReference type="HOGENOM" id="CLU_1024551_0_0_1"/>
<evidence type="ECO:0000256" key="1">
    <source>
        <dbReference type="SAM" id="MobiDB-lite"/>
    </source>
</evidence>
<accession>A0A061DR03</accession>
<feature type="region of interest" description="Disordered" evidence="1">
    <location>
        <begin position="1"/>
        <end position="56"/>
    </location>
</feature>
<feature type="compositionally biased region" description="Basic and acidic residues" evidence="1">
    <location>
        <begin position="166"/>
        <end position="188"/>
    </location>
</feature>
<proteinExistence type="predicted"/>
<feature type="compositionally biased region" description="Low complexity" evidence="1">
    <location>
        <begin position="258"/>
        <end position="272"/>
    </location>
</feature>
<gene>
    <name evidence="2" type="ORF">TCM_001345</name>
</gene>
<feature type="region of interest" description="Disordered" evidence="1">
    <location>
        <begin position="145"/>
        <end position="272"/>
    </location>
</feature>
<name>A0A061DR03_THECC</name>
<dbReference type="Gramene" id="EOX92388">
    <property type="protein sequence ID" value="EOX92388"/>
    <property type="gene ID" value="TCM_001345"/>
</dbReference>
<sequence>MGGCATKPKVLKGDEGEVPAPVPPPEPTKEPIPAVPEAKEAADVVAQGEKKVEDDHANEAVNAKGVGEAENVADADKVDDQANKRRSLSNLFKELDDGIIHPNTVISVFSMCWLFNGIFILALSLNYNWFCTLRLNEKKGSAESVDSPSEVAEQVSPELVQQESVEPVKQEPVEPVKQEPVEPVKQESVEPVQTESVEPLELESVEPVKQASSETEKLKEASVAMDLETAKPVNPVEETSSPESVVAPGKIETEQSIEAAPATEPAAAAHVS</sequence>
<protein>
    <submittedName>
        <fullName evidence="2">Uncharacterized protein</fullName>
    </submittedName>
</protein>
<feature type="compositionally biased region" description="Basic and acidic residues" evidence="1">
    <location>
        <begin position="37"/>
        <end position="56"/>
    </location>
</feature>
<dbReference type="OMA" id="CWLFNGI"/>
<dbReference type="InParanoid" id="A0A061DR03"/>
<reference evidence="2 3" key="1">
    <citation type="journal article" date="2013" name="Genome Biol.">
        <title>The genome sequence of the most widely cultivated cacao type and its use to identify candidate genes regulating pod color.</title>
        <authorList>
            <person name="Motamayor J.C."/>
            <person name="Mockaitis K."/>
            <person name="Schmutz J."/>
            <person name="Haiminen N."/>
            <person name="Iii D.L."/>
            <person name="Cornejo O."/>
            <person name="Findley S.D."/>
            <person name="Zheng P."/>
            <person name="Utro F."/>
            <person name="Royaert S."/>
            <person name="Saski C."/>
            <person name="Jenkins J."/>
            <person name="Podicheti R."/>
            <person name="Zhao M."/>
            <person name="Scheffler B.E."/>
            <person name="Stack J.C."/>
            <person name="Feltus F.A."/>
            <person name="Mustiga G.M."/>
            <person name="Amores F."/>
            <person name="Phillips W."/>
            <person name="Marelli J.P."/>
            <person name="May G.D."/>
            <person name="Shapiro H."/>
            <person name="Ma J."/>
            <person name="Bustamante C.D."/>
            <person name="Schnell R.J."/>
            <person name="Main D."/>
            <person name="Gilbert D."/>
            <person name="Parida L."/>
            <person name="Kuhn D.N."/>
        </authorList>
    </citation>
    <scope>NUCLEOTIDE SEQUENCE [LARGE SCALE GENOMIC DNA]</scope>
    <source>
        <strain evidence="3">cv. Matina 1-6</strain>
    </source>
</reference>
<dbReference type="AlphaFoldDB" id="A0A061DR03"/>